<dbReference type="EMBL" id="JBBPBN010000016">
    <property type="protein sequence ID" value="KAK9020986.1"/>
    <property type="molecule type" value="Genomic_DNA"/>
</dbReference>
<comment type="caution">
    <text evidence="2">The sequence shown here is derived from an EMBL/GenBank/DDBJ whole genome shotgun (WGS) entry which is preliminary data.</text>
</comment>
<accession>A0ABR2S6W6</accession>
<keyword evidence="3" id="KW-1185">Reference proteome</keyword>
<dbReference type="Proteomes" id="UP001396334">
    <property type="component" value="Unassembled WGS sequence"/>
</dbReference>
<proteinExistence type="predicted"/>
<reference evidence="2 3" key="1">
    <citation type="journal article" date="2024" name="G3 (Bethesda)">
        <title>Genome assembly of Hibiscus sabdariffa L. provides insights into metabolisms of medicinal natural products.</title>
        <authorList>
            <person name="Kim T."/>
        </authorList>
    </citation>
    <scope>NUCLEOTIDE SEQUENCE [LARGE SCALE GENOMIC DNA]</scope>
    <source>
        <strain evidence="2">TK-2024</strain>
        <tissue evidence="2">Old leaves</tissue>
    </source>
</reference>
<evidence type="ECO:0000313" key="2">
    <source>
        <dbReference type="EMBL" id="KAK9020986.1"/>
    </source>
</evidence>
<feature type="region of interest" description="Disordered" evidence="1">
    <location>
        <begin position="1"/>
        <end position="26"/>
    </location>
</feature>
<protein>
    <submittedName>
        <fullName evidence="2">Uncharacterized protein</fullName>
    </submittedName>
</protein>
<organism evidence="2 3">
    <name type="scientific">Hibiscus sabdariffa</name>
    <name type="common">roselle</name>
    <dbReference type="NCBI Taxonomy" id="183260"/>
    <lineage>
        <taxon>Eukaryota</taxon>
        <taxon>Viridiplantae</taxon>
        <taxon>Streptophyta</taxon>
        <taxon>Embryophyta</taxon>
        <taxon>Tracheophyta</taxon>
        <taxon>Spermatophyta</taxon>
        <taxon>Magnoliopsida</taxon>
        <taxon>eudicotyledons</taxon>
        <taxon>Gunneridae</taxon>
        <taxon>Pentapetalae</taxon>
        <taxon>rosids</taxon>
        <taxon>malvids</taxon>
        <taxon>Malvales</taxon>
        <taxon>Malvaceae</taxon>
        <taxon>Malvoideae</taxon>
        <taxon>Hibiscus</taxon>
    </lineage>
</organism>
<evidence type="ECO:0000256" key="1">
    <source>
        <dbReference type="SAM" id="MobiDB-lite"/>
    </source>
</evidence>
<name>A0ABR2S6W6_9ROSI</name>
<sequence>MRLLEKGEAAAESGGPRLTVSQSPRFSASGIGPLVPTKFIQLSHRCSHCVFIALEDTAVIWSWSQAPGDLPHPLDTDLPWLIPEIHISMLAIANP</sequence>
<gene>
    <name evidence="2" type="ORF">V6N11_010997</name>
</gene>
<evidence type="ECO:0000313" key="3">
    <source>
        <dbReference type="Proteomes" id="UP001396334"/>
    </source>
</evidence>